<dbReference type="Pfam" id="PF02801">
    <property type="entry name" value="Ketoacyl-synt_C"/>
    <property type="match status" value="1"/>
</dbReference>
<dbReference type="InterPro" id="IPR042099">
    <property type="entry name" value="ANL_N_sf"/>
</dbReference>
<dbReference type="SUPFAM" id="SSF56801">
    <property type="entry name" value="Acetyl-CoA synthetase-like"/>
    <property type="match status" value="1"/>
</dbReference>
<keyword evidence="2" id="KW-0597">Phosphoprotein</keyword>
<accession>A0A8A4TEP8</accession>
<reference evidence="6" key="1">
    <citation type="submission" date="2021-03" db="EMBL/GenBank/DDBJ databases">
        <title>Acanthopleuribacteraceae sp. M133.</title>
        <authorList>
            <person name="Wang G."/>
        </authorList>
    </citation>
    <scope>NUCLEOTIDE SEQUENCE</scope>
    <source>
        <strain evidence="6">M133</strain>
    </source>
</reference>
<organism evidence="6 7">
    <name type="scientific">Sulfidibacter corallicola</name>
    <dbReference type="NCBI Taxonomy" id="2818388"/>
    <lineage>
        <taxon>Bacteria</taxon>
        <taxon>Pseudomonadati</taxon>
        <taxon>Acidobacteriota</taxon>
        <taxon>Holophagae</taxon>
        <taxon>Acanthopleuribacterales</taxon>
        <taxon>Acanthopleuribacteraceae</taxon>
        <taxon>Sulfidibacter</taxon>
    </lineage>
</organism>
<protein>
    <submittedName>
        <fullName evidence="6">Acyltransferase domain-containing protein</fullName>
    </submittedName>
</protein>
<dbReference type="EMBL" id="CP071793">
    <property type="protein sequence ID" value="QTD48020.1"/>
    <property type="molecule type" value="Genomic_DNA"/>
</dbReference>
<dbReference type="Gene3D" id="3.30.300.30">
    <property type="match status" value="1"/>
</dbReference>
<sequence length="2397" mass="270589">MKAMKLLSHLKDLKVRIWVEEEKLRCKAAPGVLTKALKRELAEHKEEIMRILRKVHADSDDRNDASAGSKRHELSSFQTRIWLQEQLYPDQAFNKVIRAVLLKGIVNFDFLSQSIKEIIQRNLILKSCFPSQNGLPVHALHDKDPVFFKITQKRSLNPDEKTVEIDRQIEEEYHSHFVLDQGPLIRCRWIIFSDEEHLLIITFHRICGDEHSADLILDALVDHYRQLEAGEAIATNGEDRSHYGSFTKWYKQWQTQPEYKHALMFWGSHLPKKQRRLRMCFEKDLRERPEFHQSRLSFAVPEPLARQVETRAEDLGMATSDLFAAAFFGLLHHCTSSNRIIIGMPYDLRPHAEVGDQLGYYENLLPISVTLGSQDNRTFLESVSRDIKNAYKHGCLPFEAILKEGPYSNNLNFHPLVNFLFEYQRKRDRVYRINDLEIEKLSIQTQGSLFDLKLQVTNHSAQTIANFFYRDEIYPHQHISLLPDFYLKILTELCNEKGSSITSLSFLTAEWEQRIKDFKPDTDHLLASSMLLHEQITKGLTAFPDQVVMGERDELTFADLNRSANRLAHLLMAKGVEKGDYIGIGMRPKPDCIAAMLAVLKVGGSFVILDPDLPLERLNYYMDKTPLKCIITSPRLQELYTEFDATIIISNESENEEAQYPDHEPDVSVDGSDLAFVSFISSEAGSPRAIFHSHASICRQLLGMKHAFRLGEQDRVLQNFWPMLEAFVWESILPLLCGSRLYFDSLLSRQYGSRFSDRIAKHQITMVYLNDDQVHELIREFQPKKCRSLRTIITNVTMADDASVHTLADQLSSTQIYHLYSVPEAGGAVAYLKRDLHDDKPFAAVTPFEGQDLWVLDEHQVAVPPGIPGEIHVAVEESIAANKDVLLPHPQEPRLRLIGTRDRGTLSTKGAIRVMGAMDRRIEINGVQVALGEIEALAEKFDAIEEAYAYLSEEPPTKTLSLYYTFKGTHTPHASALSRELQKVLPDFMLPEEFIPVTELPKAADGTVDIDALLEKGRHLSNQRLGDHGSTSVLGEEIAKVWRDVLEIDHVHKDDNFFDLGGDSLQMCRVYEALPPDIKSDLTLSYLFQNPTIEGLEKILENKLSEDLFFSRPDSLKEILQKKGEELCQSGQANVAIVGMAVRLPGATTLDQFWKNLSEGVESISYFSKEELAAEGADPELLDDPDYIRAMAILDDFKSFDYGFFKFTPREAQLTDPQQRLFLECVWEALEQAGYDPKRFKGKIGVYGGVGVSFYLNEHLLPNHNLLENVGQMQVFIGNDRDTFCTRVAYKMDFQGPSATIQAACSTVLVSTHMAVRALRGHDADMMIVGGVSLRELYKKGYLYEEGLLYPPDGHIRPFDEKARGSVNGQGCTVLVLKRLEDALQQGDQIYGIIKGSAVNNDGIDKVGFTAFSPIGQQKVIEAGLASAEVQADSVSYVESSSTASPSGDPMEVEALTKAFGKHTEKRQYCALGAVKPNIGATDVAAGGAAFIKTALALKHRAIPPTINYETPHPKINFLESPFYVPTELAKWDPPGGVPRRACVEGFGLGGANAHLVLEEPPAMPASIPDRPWHLLLLSAPTRSGLEAVTDQFVDFLKNHHQINMSDVAYTLQAGRHHFKYRRMVVCQNVHEAIFALERRDPKRILESAAENNTRPIAFMFPGQGSQYLKMGHSLYQVEPTYRTHVDHCWARVQELFSEFYEALSEKDRHLQTSKIHQTYITQLSLFVLEYALAKTLISWGIAPDAMIGNSTGEYTAACLSGVLSLDDALRLIVGRGKLMQTLPPGRMAEVNLSEEEIQPYLSDKVALAGCAGPSLSVVSGTEKVIHDLYGKLSENGIIARTIFASHAFHSPMVDRILNDFADLVKEVSLNPPEVPFISCITGDWISRSEAVDPYYWARQQRRTVRFAQGIEVLFKDEGRILLEVGPDRTLSAPAIQTQNELTPQNALVLASMKGPNEERSDVFHLLRTLGRLWLGGVCIDWDAFHQHNHRYRLALPTYPFERKEQWIQKLQFKSVQEMKLNADEIETTDDEDDELDYRSLVNNAFVAPRDDVELFISQQFQEVLGVPQIGIHDDFFELGGSSLIAVRLMNRLSKEFAVPLATHIMLQKRTIAALAEVVREYMSDTAAGEAANTPLVPIKLGDTKTNPIYMAHPVGGEVMFYREFAHYLGAKRPVYGLRSLSLTGLVDPYDDLVKQAKDYVDEMLKFRQSDFYILGGASYGGVLAYEMAQQLLDMGKEVPLLIIIDSPAPGAMPRKLNNSAGILHYMLGDELDIEMERLEQLNEDEQMSYIYEAARAQNRVDLLPNNLGKPMFKTWLYHEQAMHAYRPKPYPRKVMYFRPSEALKINPLNMYEPWIDFVKGGIEIVQVGGNHITMNYGENGKKIAHHVKKELKGLGL</sequence>
<evidence type="ECO:0000313" key="6">
    <source>
        <dbReference type="EMBL" id="QTD48020.1"/>
    </source>
</evidence>
<dbReference type="CDD" id="cd00833">
    <property type="entry name" value="PKS"/>
    <property type="match status" value="1"/>
</dbReference>
<evidence type="ECO:0000259" key="5">
    <source>
        <dbReference type="PROSITE" id="PS52004"/>
    </source>
</evidence>
<dbReference type="Gene3D" id="3.40.50.1820">
    <property type="entry name" value="alpha/beta hydrolase"/>
    <property type="match status" value="1"/>
</dbReference>
<dbReference type="SMART" id="SM00827">
    <property type="entry name" value="PKS_AT"/>
    <property type="match status" value="1"/>
</dbReference>
<dbReference type="InterPro" id="IPR001031">
    <property type="entry name" value="Thioesterase"/>
</dbReference>
<evidence type="ECO:0000256" key="3">
    <source>
        <dbReference type="ARBA" id="ARBA00022679"/>
    </source>
</evidence>
<dbReference type="Gene3D" id="3.40.366.10">
    <property type="entry name" value="Malonyl-Coenzyme A Acyl Carrier Protein, domain 2"/>
    <property type="match status" value="1"/>
</dbReference>
<dbReference type="Pfam" id="PF00550">
    <property type="entry name" value="PP-binding"/>
    <property type="match status" value="2"/>
</dbReference>
<dbReference type="InterPro" id="IPR014031">
    <property type="entry name" value="Ketoacyl_synth_C"/>
</dbReference>
<keyword evidence="6" id="KW-0012">Acyltransferase</keyword>
<dbReference type="InterPro" id="IPR016039">
    <property type="entry name" value="Thiolase-like"/>
</dbReference>
<keyword evidence="7" id="KW-1185">Reference proteome</keyword>
<dbReference type="InterPro" id="IPR045851">
    <property type="entry name" value="AMP-bd_C_sf"/>
</dbReference>
<dbReference type="InterPro" id="IPR014043">
    <property type="entry name" value="Acyl_transferase_dom"/>
</dbReference>
<feature type="domain" description="Carrier" evidence="4">
    <location>
        <begin position="2048"/>
        <end position="2123"/>
    </location>
</feature>
<dbReference type="InterPro" id="IPR014030">
    <property type="entry name" value="Ketoacyl_synth_N"/>
</dbReference>
<evidence type="ECO:0000313" key="7">
    <source>
        <dbReference type="Proteomes" id="UP000663929"/>
    </source>
</evidence>
<dbReference type="InterPro" id="IPR001227">
    <property type="entry name" value="Ac_transferase_dom_sf"/>
</dbReference>
<dbReference type="SUPFAM" id="SSF53901">
    <property type="entry name" value="Thiolase-like"/>
    <property type="match status" value="1"/>
</dbReference>
<name>A0A8A4TEP8_SULCO</name>
<dbReference type="GO" id="GO:0044550">
    <property type="term" value="P:secondary metabolite biosynthetic process"/>
    <property type="evidence" value="ECO:0007669"/>
    <property type="project" value="UniProtKB-ARBA"/>
</dbReference>
<dbReference type="PROSITE" id="PS50075">
    <property type="entry name" value="CARRIER"/>
    <property type="match status" value="2"/>
</dbReference>
<dbReference type="Gene3D" id="3.30.70.3290">
    <property type="match status" value="1"/>
</dbReference>
<dbReference type="InterPro" id="IPR020806">
    <property type="entry name" value="PKS_PP-bd"/>
</dbReference>
<dbReference type="InterPro" id="IPR023213">
    <property type="entry name" value="CAT-like_dom_sf"/>
</dbReference>
<dbReference type="Gene3D" id="3.30.559.10">
    <property type="entry name" value="Chloramphenicol acetyltransferase-like domain"/>
    <property type="match status" value="1"/>
</dbReference>
<keyword evidence="1" id="KW-0596">Phosphopantetheine</keyword>
<dbReference type="Gene3D" id="1.10.1200.10">
    <property type="entry name" value="ACP-like"/>
    <property type="match status" value="2"/>
</dbReference>
<dbReference type="SUPFAM" id="SSF47336">
    <property type="entry name" value="ACP-like"/>
    <property type="match status" value="2"/>
</dbReference>
<feature type="domain" description="Carrier" evidence="4">
    <location>
        <begin position="1029"/>
        <end position="1104"/>
    </location>
</feature>
<dbReference type="InterPro" id="IPR009081">
    <property type="entry name" value="PP-bd_ACP"/>
</dbReference>
<dbReference type="Pfam" id="PF18563">
    <property type="entry name" value="TubC_N"/>
    <property type="match status" value="1"/>
</dbReference>
<dbReference type="Gene3D" id="1.10.10.1830">
    <property type="entry name" value="Non-ribosomal peptide synthase, adenylation domain"/>
    <property type="match status" value="1"/>
</dbReference>
<dbReference type="Pfam" id="PF00501">
    <property type="entry name" value="AMP-binding"/>
    <property type="match status" value="1"/>
</dbReference>
<dbReference type="SMART" id="SM00825">
    <property type="entry name" value="PKS_KS"/>
    <property type="match status" value="1"/>
</dbReference>
<gene>
    <name evidence="6" type="ORF">J3U87_20750</name>
</gene>
<dbReference type="Proteomes" id="UP000663929">
    <property type="component" value="Chromosome"/>
</dbReference>
<dbReference type="KEGG" id="scor:J3U87_20750"/>
<dbReference type="InterPro" id="IPR050091">
    <property type="entry name" value="PKS_NRPS_Biosynth_Enz"/>
</dbReference>
<proteinExistence type="predicted"/>
<dbReference type="InterPro" id="IPR036736">
    <property type="entry name" value="ACP-like_sf"/>
</dbReference>
<dbReference type="PANTHER" id="PTHR43775">
    <property type="entry name" value="FATTY ACID SYNTHASE"/>
    <property type="match status" value="1"/>
</dbReference>
<dbReference type="RefSeq" id="WP_237377683.1">
    <property type="nucleotide sequence ID" value="NZ_CP071793.1"/>
</dbReference>
<dbReference type="SUPFAM" id="SSF52151">
    <property type="entry name" value="FabD/lysophospholipase-like"/>
    <property type="match status" value="1"/>
</dbReference>
<dbReference type="InterPro" id="IPR020841">
    <property type="entry name" value="PKS_Beta-ketoAc_synthase_dom"/>
</dbReference>
<dbReference type="Pfam" id="PF22621">
    <property type="entry name" value="CurL-like_PKS_C"/>
    <property type="match status" value="1"/>
</dbReference>
<dbReference type="PANTHER" id="PTHR43775:SF51">
    <property type="entry name" value="INACTIVE PHENOLPHTHIOCEROL SYNTHESIS POLYKETIDE SYNTHASE TYPE I PKS1-RELATED"/>
    <property type="match status" value="1"/>
</dbReference>
<keyword evidence="3" id="KW-0808">Transferase</keyword>
<dbReference type="InterPro" id="IPR041464">
    <property type="entry name" value="TubC_N"/>
</dbReference>
<dbReference type="InterPro" id="IPR001242">
    <property type="entry name" value="Condensation_dom"/>
</dbReference>
<dbReference type="Gene3D" id="3.40.47.10">
    <property type="match status" value="1"/>
</dbReference>
<evidence type="ECO:0000259" key="4">
    <source>
        <dbReference type="PROSITE" id="PS50075"/>
    </source>
</evidence>
<dbReference type="Pfam" id="PF00668">
    <property type="entry name" value="Condensation"/>
    <property type="match status" value="1"/>
</dbReference>
<dbReference type="Gene3D" id="3.40.50.12780">
    <property type="entry name" value="N-terminal domain of ligase-like"/>
    <property type="match status" value="1"/>
</dbReference>
<dbReference type="InterPro" id="IPR000873">
    <property type="entry name" value="AMP-dep_synth/lig_dom"/>
</dbReference>
<dbReference type="InterPro" id="IPR029058">
    <property type="entry name" value="AB_hydrolase_fold"/>
</dbReference>
<dbReference type="Pfam" id="PF00975">
    <property type="entry name" value="Thioesterase"/>
    <property type="match status" value="1"/>
</dbReference>
<evidence type="ECO:0000256" key="1">
    <source>
        <dbReference type="ARBA" id="ARBA00022450"/>
    </source>
</evidence>
<dbReference type="InterPro" id="IPR044894">
    <property type="entry name" value="TubC_N_sf"/>
</dbReference>
<dbReference type="GO" id="GO:0004312">
    <property type="term" value="F:fatty acid synthase activity"/>
    <property type="evidence" value="ECO:0007669"/>
    <property type="project" value="TreeGrafter"/>
</dbReference>
<feature type="domain" description="Ketosynthase family 3 (KS3)" evidence="5">
    <location>
        <begin position="1132"/>
        <end position="1560"/>
    </location>
</feature>
<dbReference type="Pfam" id="PF00698">
    <property type="entry name" value="Acyl_transf_1"/>
    <property type="match status" value="1"/>
</dbReference>
<dbReference type="SUPFAM" id="SSF53474">
    <property type="entry name" value="alpha/beta-Hydrolases"/>
    <property type="match status" value="1"/>
</dbReference>
<evidence type="ECO:0000256" key="2">
    <source>
        <dbReference type="ARBA" id="ARBA00022553"/>
    </source>
</evidence>
<dbReference type="GO" id="GO:0006633">
    <property type="term" value="P:fatty acid biosynthetic process"/>
    <property type="evidence" value="ECO:0007669"/>
    <property type="project" value="TreeGrafter"/>
</dbReference>
<dbReference type="PROSITE" id="PS52004">
    <property type="entry name" value="KS3_2"/>
    <property type="match status" value="1"/>
</dbReference>
<dbReference type="SMART" id="SM00823">
    <property type="entry name" value="PKS_PP"/>
    <property type="match status" value="1"/>
</dbReference>
<dbReference type="Pfam" id="PF00109">
    <property type="entry name" value="ketoacyl-synt"/>
    <property type="match status" value="1"/>
</dbReference>
<dbReference type="SUPFAM" id="SSF52777">
    <property type="entry name" value="CoA-dependent acyltransferases"/>
    <property type="match status" value="2"/>
</dbReference>
<dbReference type="InterPro" id="IPR016035">
    <property type="entry name" value="Acyl_Trfase/lysoPLipase"/>
</dbReference>
<dbReference type="Gene3D" id="3.30.70.250">
    <property type="entry name" value="Malonyl-CoA ACP transacylase, ACP-binding"/>
    <property type="match status" value="1"/>
</dbReference>
<dbReference type="GO" id="GO:0031177">
    <property type="term" value="F:phosphopantetheine binding"/>
    <property type="evidence" value="ECO:0007669"/>
    <property type="project" value="InterPro"/>
</dbReference>
<dbReference type="Gene3D" id="3.30.559.30">
    <property type="entry name" value="Nonribosomal peptide synthetase, condensation domain"/>
    <property type="match status" value="1"/>
</dbReference>